<feature type="compositionally biased region" description="Polar residues" evidence="1">
    <location>
        <begin position="15"/>
        <end position="34"/>
    </location>
</feature>
<feature type="compositionally biased region" description="Polar residues" evidence="1">
    <location>
        <begin position="161"/>
        <end position="188"/>
    </location>
</feature>
<sequence length="696" mass="74617">MSNYGSTPPPGPYTAPTQGTSTPGQNAQPQQNYQPGAPNQARSGKSGGMYGQMLQAVTTGKPMLDKLGKSISSKLGGKTAASGPPQHLQSYQNYQQAHGQGQNQGQGQGQGQYNQPQGYQQQQYQAQTYSPQPQQQQWAHPQQPPGPPPPQAPNPYHAQQSPYQTSNYASPATGVSGQNNYFPTQPNSNAPPPGAPGHNHTAFNATGNTGSDQHYAQQGQHEHQGAAQGQYQPSQPYQTGQYTGVVGGTQSPGNVQNTQNPHTGDVSPMIPPNKPTQWNNSSSSHLPPGPSPGQPYQTVPSPPLPNSQQQTQWNSHSPMTPQGQAPPPPVSPPPHTVSPPPQQTHAQSVPAPTASPQPIQHPTTVVQSTGPPPAPTEFIAELPGDMGPSTPGSPPYQAYQPSGGEQAASLTKRFSVSRRAVSASNLPLADPWRFADPLTEQPTREFYILADLLFEALDRKFEPQNTGLLEAPKVLKVWIELNDEAHELFSFNNYHALARMWGLEGVPHVMVPVQPSLSPVWNFNQHSHAQSLAVVSELQPSPVSYMPALNRAGWYKYFFLEMMHGPDEIGKLVSAICADTYKPGILNQPDLGRRDRCQIPALQARAAQVQSAAIKCVCDEAKIAMQRERNGAAWAARSPQAASASGGANSAHPGSSTDMAQMTHEIQMVSNDIAVSSVADGDVRYESRPAGYSRLV</sequence>
<feature type="compositionally biased region" description="Polar residues" evidence="1">
    <location>
        <begin position="306"/>
        <end position="323"/>
    </location>
</feature>
<evidence type="ECO:0000313" key="3">
    <source>
        <dbReference type="Proteomes" id="UP000663193"/>
    </source>
</evidence>
<feature type="compositionally biased region" description="Low complexity" evidence="1">
    <location>
        <begin position="111"/>
        <end position="141"/>
    </location>
</feature>
<feature type="compositionally biased region" description="Polar residues" evidence="1">
    <location>
        <begin position="201"/>
        <end position="212"/>
    </location>
</feature>
<proteinExistence type="predicted"/>
<feature type="region of interest" description="Disordered" evidence="1">
    <location>
        <begin position="1"/>
        <end position="407"/>
    </location>
</feature>
<organism evidence="2 3">
    <name type="scientific">Phaeosphaeria nodorum (strain SN15 / ATCC MYA-4574 / FGSC 10173)</name>
    <name type="common">Glume blotch fungus</name>
    <name type="synonym">Parastagonospora nodorum</name>
    <dbReference type="NCBI Taxonomy" id="321614"/>
    <lineage>
        <taxon>Eukaryota</taxon>
        <taxon>Fungi</taxon>
        <taxon>Dikarya</taxon>
        <taxon>Ascomycota</taxon>
        <taxon>Pezizomycotina</taxon>
        <taxon>Dothideomycetes</taxon>
        <taxon>Pleosporomycetidae</taxon>
        <taxon>Pleosporales</taxon>
        <taxon>Pleosporineae</taxon>
        <taxon>Phaeosphaeriaceae</taxon>
        <taxon>Parastagonospora</taxon>
    </lineage>
</organism>
<dbReference type="OrthoDB" id="3941538at2759"/>
<dbReference type="AlphaFoldDB" id="A0A7U2I692"/>
<feature type="compositionally biased region" description="Low complexity" evidence="1">
    <location>
        <begin position="634"/>
        <end position="656"/>
    </location>
</feature>
<dbReference type="EMBL" id="CP069037">
    <property type="protein sequence ID" value="QRD03350.1"/>
    <property type="molecule type" value="Genomic_DNA"/>
</dbReference>
<feature type="compositionally biased region" description="Pro residues" evidence="1">
    <location>
        <begin position="142"/>
        <end position="153"/>
    </location>
</feature>
<gene>
    <name evidence="2" type="ORF">JI435_101340</name>
</gene>
<feature type="compositionally biased region" description="Polar residues" evidence="1">
    <location>
        <begin position="251"/>
        <end position="262"/>
    </location>
</feature>
<feature type="region of interest" description="Disordered" evidence="1">
    <location>
        <begin position="634"/>
        <end position="657"/>
    </location>
</feature>
<protein>
    <recommendedName>
        <fullName evidence="4">PAT1 multi-domain protein</fullName>
    </recommendedName>
</protein>
<reference evidence="3" key="1">
    <citation type="journal article" date="2021" name="BMC Genomics">
        <title>Chromosome-level genome assembly and manually-curated proteome of model necrotroph Parastagonospora nodorum Sn15 reveals a genome-wide trove of candidate effector homologs, and redundancy of virulence-related functions within an accessory chromosome.</title>
        <authorList>
            <person name="Bertazzoni S."/>
            <person name="Jones D.A.B."/>
            <person name="Phan H.T."/>
            <person name="Tan K.-C."/>
            <person name="Hane J.K."/>
        </authorList>
    </citation>
    <scope>NUCLEOTIDE SEQUENCE [LARGE SCALE GENOMIC DNA]</scope>
    <source>
        <strain evidence="3">SN15 / ATCC MYA-4574 / FGSC 10173)</strain>
    </source>
</reference>
<dbReference type="Proteomes" id="UP000663193">
    <property type="component" value="Chromosome 15"/>
</dbReference>
<accession>A0A7U2I692</accession>
<feature type="compositionally biased region" description="Low complexity" evidence="1">
    <location>
        <begin position="213"/>
        <end position="244"/>
    </location>
</feature>
<feature type="compositionally biased region" description="Polar residues" evidence="1">
    <location>
        <begin position="354"/>
        <end position="369"/>
    </location>
</feature>
<feature type="compositionally biased region" description="Low complexity" evidence="1">
    <location>
        <begin position="91"/>
        <end position="101"/>
    </location>
</feature>
<evidence type="ECO:0000256" key="1">
    <source>
        <dbReference type="SAM" id="MobiDB-lite"/>
    </source>
</evidence>
<dbReference type="VEuPathDB" id="FungiDB:JI435_101340"/>
<evidence type="ECO:0008006" key="4">
    <source>
        <dbReference type="Google" id="ProtNLM"/>
    </source>
</evidence>
<keyword evidence="3" id="KW-1185">Reference proteome</keyword>
<evidence type="ECO:0000313" key="2">
    <source>
        <dbReference type="EMBL" id="QRD03350.1"/>
    </source>
</evidence>
<name>A0A7U2I692_PHANO</name>
<feature type="compositionally biased region" description="Pro residues" evidence="1">
    <location>
        <begin position="324"/>
        <end position="342"/>
    </location>
</feature>